<accession>I8I0B1</accession>
<keyword evidence="4 6" id="KW-0472">Membrane</keyword>
<name>I8I0B1_9GAMM</name>
<evidence type="ECO:0000256" key="6">
    <source>
        <dbReference type="SAM" id="Phobius"/>
    </source>
</evidence>
<feature type="transmembrane region" description="Helical" evidence="6">
    <location>
        <begin position="25"/>
        <end position="43"/>
    </location>
</feature>
<dbReference type="AlphaFoldDB" id="I8I0B1"/>
<feature type="transmembrane region" description="Helical" evidence="6">
    <location>
        <begin position="261"/>
        <end position="283"/>
    </location>
</feature>
<dbReference type="GO" id="GO:0016020">
    <property type="term" value="C:membrane"/>
    <property type="evidence" value="ECO:0007669"/>
    <property type="project" value="UniProtKB-SubCell"/>
</dbReference>
<reference evidence="8 9" key="1">
    <citation type="journal article" date="2012" name="J. Bacteriol.">
        <title>Genome Sequence of n-Alkane-Degrading Hydrocarboniphaga effusa Strain AP103T (ATCC BAA-332T).</title>
        <authorList>
            <person name="Chang H.K."/>
            <person name="Zylstra G.J."/>
            <person name="Chae J.C."/>
        </authorList>
    </citation>
    <scope>NUCLEOTIDE SEQUENCE [LARGE SCALE GENOMIC DNA]</scope>
    <source>
        <strain evidence="8 9">AP103</strain>
    </source>
</reference>
<dbReference type="STRING" id="1172194.WQQ_29980"/>
<feature type="transmembrane region" description="Helical" evidence="6">
    <location>
        <begin position="139"/>
        <end position="157"/>
    </location>
</feature>
<dbReference type="InterPro" id="IPR051533">
    <property type="entry name" value="WaaL-like"/>
</dbReference>
<feature type="region of interest" description="Disordered" evidence="5">
    <location>
        <begin position="428"/>
        <end position="451"/>
    </location>
</feature>
<gene>
    <name evidence="8" type="ORF">WQQ_29980</name>
</gene>
<evidence type="ECO:0000256" key="5">
    <source>
        <dbReference type="SAM" id="MobiDB-lite"/>
    </source>
</evidence>
<sequence>MWLAPETLWPSAAGLLRFDHVTQRSLIYLCLLAIPVFVISLPMQNSGAHGVTGDSHAGFVDLIGFPLMLLLMLRLPRSAIFFALFVFLGTALISVLSAQTSKIKTLASVYRLIAIYTPFAIALSLSWTPQAAERAVRWFWWSGLAGVLLGMFVYWIFGAVREHQQALHLGESGGVVYRAGGMLGNSGGFSHLITGWAMSALCLRWLGFGRLPRWQLLVTLGLLIYGIIVTASRAAVLQVAAGMFFALLFMLRAGRSNAGRIVPVVGVFAIALLLLLPLAAMLVDDNFLRGVMMRFGLTDSRSLMQTSRWDNWAQLVNLLGWTPIGIGYKTTTALTSINVDNSYLRIFFEMGVLGLLSFIAFWGLVLFNLLVGDSDPNVRRVKAVAAGMLMGELARMFFSDTFTMYLSMPTMALLMGIMLRLREPDDKVGAADDTMGDAPLPAPRSRPGPRL</sequence>
<dbReference type="Proteomes" id="UP000003704">
    <property type="component" value="Unassembled WGS sequence"/>
</dbReference>
<evidence type="ECO:0000256" key="4">
    <source>
        <dbReference type="ARBA" id="ARBA00023136"/>
    </source>
</evidence>
<dbReference type="EMBL" id="AKGD01000002">
    <property type="protein sequence ID" value="EIT69416.1"/>
    <property type="molecule type" value="Genomic_DNA"/>
</dbReference>
<feature type="transmembrane region" description="Helical" evidence="6">
    <location>
        <begin position="109"/>
        <end position="127"/>
    </location>
</feature>
<feature type="transmembrane region" description="Helical" evidence="6">
    <location>
        <begin position="404"/>
        <end position="421"/>
    </location>
</feature>
<keyword evidence="2 6" id="KW-0812">Transmembrane</keyword>
<feature type="transmembrane region" description="Helical" evidence="6">
    <location>
        <begin position="55"/>
        <end position="73"/>
    </location>
</feature>
<evidence type="ECO:0000256" key="1">
    <source>
        <dbReference type="ARBA" id="ARBA00004141"/>
    </source>
</evidence>
<keyword evidence="9" id="KW-1185">Reference proteome</keyword>
<dbReference type="PANTHER" id="PTHR37422:SF13">
    <property type="entry name" value="LIPOPOLYSACCHARIDE BIOSYNTHESIS PROTEIN PA4999-RELATED"/>
    <property type="match status" value="1"/>
</dbReference>
<feature type="transmembrane region" description="Helical" evidence="6">
    <location>
        <begin position="222"/>
        <end position="249"/>
    </location>
</feature>
<evidence type="ECO:0000256" key="2">
    <source>
        <dbReference type="ARBA" id="ARBA00022692"/>
    </source>
</evidence>
<proteinExistence type="predicted"/>
<feature type="transmembrane region" description="Helical" evidence="6">
    <location>
        <begin position="79"/>
        <end position="97"/>
    </location>
</feature>
<comment type="subcellular location">
    <subcellularLocation>
        <location evidence="1">Membrane</location>
        <topology evidence="1">Multi-pass membrane protein</topology>
    </subcellularLocation>
</comment>
<evidence type="ECO:0000256" key="3">
    <source>
        <dbReference type="ARBA" id="ARBA00022989"/>
    </source>
</evidence>
<feature type="domain" description="O-antigen ligase-related" evidence="7">
    <location>
        <begin position="220"/>
        <end position="359"/>
    </location>
</feature>
<dbReference type="InterPro" id="IPR007016">
    <property type="entry name" value="O-antigen_ligase-rel_domated"/>
</dbReference>
<evidence type="ECO:0000259" key="7">
    <source>
        <dbReference type="Pfam" id="PF04932"/>
    </source>
</evidence>
<feature type="transmembrane region" description="Helical" evidence="6">
    <location>
        <begin position="188"/>
        <end position="207"/>
    </location>
</feature>
<evidence type="ECO:0000313" key="9">
    <source>
        <dbReference type="Proteomes" id="UP000003704"/>
    </source>
</evidence>
<comment type="caution">
    <text evidence="8">The sequence shown here is derived from an EMBL/GenBank/DDBJ whole genome shotgun (WGS) entry which is preliminary data.</text>
</comment>
<feature type="compositionally biased region" description="Pro residues" evidence="5">
    <location>
        <begin position="440"/>
        <end position="451"/>
    </location>
</feature>
<feature type="transmembrane region" description="Helical" evidence="6">
    <location>
        <begin position="346"/>
        <end position="369"/>
    </location>
</feature>
<dbReference type="PANTHER" id="PTHR37422">
    <property type="entry name" value="TEICHURONIC ACID BIOSYNTHESIS PROTEIN TUAE"/>
    <property type="match status" value="1"/>
</dbReference>
<keyword evidence="3 6" id="KW-1133">Transmembrane helix</keyword>
<dbReference type="Pfam" id="PF04932">
    <property type="entry name" value="Wzy_C"/>
    <property type="match status" value="1"/>
</dbReference>
<evidence type="ECO:0000313" key="8">
    <source>
        <dbReference type="EMBL" id="EIT69416.1"/>
    </source>
</evidence>
<protein>
    <recommendedName>
        <fullName evidence="7">O-antigen ligase-related domain-containing protein</fullName>
    </recommendedName>
</protein>
<organism evidence="8 9">
    <name type="scientific">Hydrocarboniphaga effusa AP103</name>
    <dbReference type="NCBI Taxonomy" id="1172194"/>
    <lineage>
        <taxon>Bacteria</taxon>
        <taxon>Pseudomonadati</taxon>
        <taxon>Pseudomonadota</taxon>
        <taxon>Gammaproteobacteria</taxon>
        <taxon>Nevskiales</taxon>
        <taxon>Nevskiaceae</taxon>
        <taxon>Hydrocarboniphaga</taxon>
    </lineage>
</organism>